<keyword evidence="3" id="KW-1185">Reference proteome</keyword>
<dbReference type="EMBL" id="NCKV01000861">
    <property type="protein sequence ID" value="RWS29551.1"/>
    <property type="molecule type" value="Genomic_DNA"/>
</dbReference>
<dbReference type="GO" id="GO:0043162">
    <property type="term" value="P:ubiquitin-dependent protein catabolic process via the multivesicular body sorting pathway"/>
    <property type="evidence" value="ECO:0007669"/>
    <property type="project" value="InterPro"/>
</dbReference>
<dbReference type="InterPro" id="IPR038870">
    <property type="entry name" value="UBAP1"/>
</dbReference>
<dbReference type="Proteomes" id="UP000288716">
    <property type="component" value="Unassembled WGS sequence"/>
</dbReference>
<accession>A0A443SPT6</accession>
<dbReference type="PROSITE" id="PS50030">
    <property type="entry name" value="UBA"/>
    <property type="match status" value="1"/>
</dbReference>
<dbReference type="PANTHER" id="PTHR15960">
    <property type="entry name" value="LD44032P"/>
    <property type="match status" value="1"/>
</dbReference>
<dbReference type="PANTHER" id="PTHR15960:SF5">
    <property type="entry name" value="LD44032P"/>
    <property type="match status" value="1"/>
</dbReference>
<dbReference type="GO" id="GO:0000813">
    <property type="term" value="C:ESCRT I complex"/>
    <property type="evidence" value="ECO:0007669"/>
    <property type="project" value="InterPro"/>
</dbReference>
<evidence type="ECO:0000313" key="3">
    <source>
        <dbReference type="Proteomes" id="UP000288716"/>
    </source>
</evidence>
<protein>
    <submittedName>
        <fullName evidence="2">Ubiquitin-associated protein 1-like protein</fullName>
    </submittedName>
</protein>
<dbReference type="InterPro" id="IPR042575">
    <property type="entry name" value="UBAP1_C"/>
</dbReference>
<dbReference type="VEuPathDB" id="VectorBase:LDEU002490"/>
<dbReference type="SUPFAM" id="SSF46934">
    <property type="entry name" value="UBA-like"/>
    <property type="match status" value="1"/>
</dbReference>
<dbReference type="InterPro" id="IPR015940">
    <property type="entry name" value="UBA"/>
</dbReference>
<dbReference type="GO" id="GO:0043130">
    <property type="term" value="F:ubiquitin binding"/>
    <property type="evidence" value="ECO:0007669"/>
    <property type="project" value="InterPro"/>
</dbReference>
<sequence>MGFEKGRVSRAAQHLGNDEKKVFEYLFQIQALEDMGFDCDDSEYAFTKNEFDMEKAKHFLTSMRQLCEVGFKREAVIKALLQAGSDRDKALDHLLSSQ</sequence>
<gene>
    <name evidence="2" type="ORF">B4U80_13647</name>
</gene>
<evidence type="ECO:0000259" key="1">
    <source>
        <dbReference type="PROSITE" id="PS50030"/>
    </source>
</evidence>
<dbReference type="OrthoDB" id="2018023at2759"/>
<feature type="domain" description="UBA" evidence="1">
    <location>
        <begin position="50"/>
        <end position="97"/>
    </location>
</feature>
<dbReference type="STRING" id="299467.A0A443SPT6"/>
<dbReference type="SMART" id="SM00165">
    <property type="entry name" value="UBA"/>
    <property type="match status" value="2"/>
</dbReference>
<evidence type="ECO:0000313" key="2">
    <source>
        <dbReference type="EMBL" id="RWS29551.1"/>
    </source>
</evidence>
<comment type="caution">
    <text evidence="2">The sequence shown here is derived from an EMBL/GenBank/DDBJ whole genome shotgun (WGS) entry which is preliminary data.</text>
</comment>
<dbReference type="Gene3D" id="1.20.120.1920">
    <property type="entry name" value="UBAP1 SOUBA domain"/>
    <property type="match status" value="1"/>
</dbReference>
<proteinExistence type="predicted"/>
<dbReference type="InterPro" id="IPR009060">
    <property type="entry name" value="UBA-like_sf"/>
</dbReference>
<name>A0A443SPT6_9ACAR</name>
<reference evidence="2 3" key="1">
    <citation type="journal article" date="2018" name="Gigascience">
        <title>Genomes of trombidid mites reveal novel predicted allergens and laterally-transferred genes associated with secondary metabolism.</title>
        <authorList>
            <person name="Dong X."/>
            <person name="Chaisiri K."/>
            <person name="Xia D."/>
            <person name="Armstrong S.D."/>
            <person name="Fang Y."/>
            <person name="Donnelly M.J."/>
            <person name="Kadowaki T."/>
            <person name="McGarry J.W."/>
            <person name="Darby A.C."/>
            <person name="Makepeace B.L."/>
        </authorList>
    </citation>
    <scope>NUCLEOTIDE SEQUENCE [LARGE SCALE GENOMIC DNA]</scope>
    <source>
        <strain evidence="2">UoL-UT</strain>
    </source>
</reference>
<dbReference type="AlphaFoldDB" id="A0A443SPT6"/>
<organism evidence="2 3">
    <name type="scientific">Leptotrombidium deliense</name>
    <dbReference type="NCBI Taxonomy" id="299467"/>
    <lineage>
        <taxon>Eukaryota</taxon>
        <taxon>Metazoa</taxon>
        <taxon>Ecdysozoa</taxon>
        <taxon>Arthropoda</taxon>
        <taxon>Chelicerata</taxon>
        <taxon>Arachnida</taxon>
        <taxon>Acari</taxon>
        <taxon>Acariformes</taxon>
        <taxon>Trombidiformes</taxon>
        <taxon>Prostigmata</taxon>
        <taxon>Anystina</taxon>
        <taxon>Parasitengona</taxon>
        <taxon>Trombiculoidea</taxon>
        <taxon>Trombiculidae</taxon>
        <taxon>Leptotrombidium</taxon>
    </lineage>
</organism>